<feature type="domain" description="GGDEF" evidence="5">
    <location>
        <begin position="204"/>
        <end position="337"/>
    </location>
</feature>
<evidence type="ECO:0000259" key="5">
    <source>
        <dbReference type="PROSITE" id="PS50887"/>
    </source>
</evidence>
<gene>
    <name evidence="6" type="ORF">K4A83_02290</name>
</gene>
<name>A0ABT3L0V1_9CYAN</name>
<evidence type="ECO:0000313" key="7">
    <source>
        <dbReference type="Proteomes" id="UP001526426"/>
    </source>
</evidence>
<dbReference type="CDD" id="cd01948">
    <property type="entry name" value="EAL"/>
    <property type="match status" value="1"/>
</dbReference>
<dbReference type="CDD" id="cd01949">
    <property type="entry name" value="GGDEF"/>
    <property type="match status" value="1"/>
</dbReference>
<dbReference type="PANTHER" id="PTHR44757">
    <property type="entry name" value="DIGUANYLATE CYCLASE DGCP"/>
    <property type="match status" value="1"/>
</dbReference>
<feature type="modified residue" description="4-aspartylphosphate" evidence="1">
    <location>
        <position position="61"/>
    </location>
</feature>
<accession>A0ABT3L0V1</accession>
<protein>
    <submittedName>
        <fullName evidence="6">EAL domain-containing protein</fullName>
    </submittedName>
</protein>
<dbReference type="SUPFAM" id="SSF52172">
    <property type="entry name" value="CheY-like"/>
    <property type="match status" value="1"/>
</dbReference>
<evidence type="ECO:0000259" key="3">
    <source>
        <dbReference type="PROSITE" id="PS50110"/>
    </source>
</evidence>
<dbReference type="InterPro" id="IPR052155">
    <property type="entry name" value="Biofilm_reg_signaling"/>
</dbReference>
<dbReference type="InterPro" id="IPR035919">
    <property type="entry name" value="EAL_sf"/>
</dbReference>
<dbReference type="InterPro" id="IPR000160">
    <property type="entry name" value="GGDEF_dom"/>
</dbReference>
<dbReference type="PANTHER" id="PTHR44757:SF2">
    <property type="entry name" value="BIOFILM ARCHITECTURE MAINTENANCE PROTEIN MBAA"/>
    <property type="match status" value="1"/>
</dbReference>
<dbReference type="PROSITE" id="PS50110">
    <property type="entry name" value="RESPONSE_REGULATORY"/>
    <property type="match status" value="1"/>
</dbReference>
<dbReference type="InterPro" id="IPR011006">
    <property type="entry name" value="CheY-like_superfamily"/>
</dbReference>
<keyword evidence="2" id="KW-0175">Coiled coil</keyword>
<dbReference type="Pfam" id="PF00072">
    <property type="entry name" value="Response_reg"/>
    <property type="match status" value="1"/>
</dbReference>
<dbReference type="RefSeq" id="WP_265262766.1">
    <property type="nucleotide sequence ID" value="NZ_JAIHOM010000007.1"/>
</dbReference>
<sequence>MTIETTESRKANILIVDDTPDNLRFLAQTLEIRGYEVQCALSGALALRAAKLEPPDLILLDIKMPGMDGYEVCQQFKRLKETQEIPVIFISALDEVLDKVKAFQVGGVDYITKPFQEEEVLVRIENHLMLQAAKQEISQLNLELEKRVQERTAELAQEIKQHQQTQQQLLHIALHDELTGLPNRSLLIERLKESLKAYKANPSQRFAVLFLDCDRFKVVNDSLGHSVGDRLLCAIASRLRCCLRLGDTLARLGGDEFTILLENIEQLEDVLLIVRSIQSELQYPFKLEHQDIFIDMSIGIAMVNEDYQQAEHLLRDADAAMYQAKRAGKSCYQVFQPEMYRNALIRFQAERDLRHAIERQEFRVYYQPLISLMTGQLTGFEALVRWHHPERGLVSPGEFIDIAEETGFIVPIGFWVLREACAQFQTWQDTIAIPSNLTLSVNLSVKQFAQPNLLDWIDSILKQTNIKSQQLKLEITESVILENTASVQGIFNQLHQRKILLAIDDFGTGYSSLSYLHRFPMDTLKIDRSFVDFMTQSPVNLGIVKTIINLAHQLGMSVVAEGIETEHQARTLQEMGCEEGQGFLFSKPLPVEAATELLQQFPVLLVSRD</sequence>
<dbReference type="Gene3D" id="3.40.50.2300">
    <property type="match status" value="1"/>
</dbReference>
<dbReference type="Pfam" id="PF00990">
    <property type="entry name" value="GGDEF"/>
    <property type="match status" value="1"/>
</dbReference>
<dbReference type="NCBIfam" id="TIGR00254">
    <property type="entry name" value="GGDEF"/>
    <property type="match status" value="1"/>
</dbReference>
<dbReference type="Proteomes" id="UP001526426">
    <property type="component" value="Unassembled WGS sequence"/>
</dbReference>
<dbReference type="Pfam" id="PF00563">
    <property type="entry name" value="EAL"/>
    <property type="match status" value="1"/>
</dbReference>
<evidence type="ECO:0000313" key="6">
    <source>
        <dbReference type="EMBL" id="MCW6035102.1"/>
    </source>
</evidence>
<dbReference type="SMART" id="SM00448">
    <property type="entry name" value="REC"/>
    <property type="match status" value="1"/>
</dbReference>
<proteinExistence type="predicted"/>
<dbReference type="InterPro" id="IPR001789">
    <property type="entry name" value="Sig_transdc_resp-reg_receiver"/>
</dbReference>
<feature type="coiled-coil region" evidence="2">
    <location>
        <begin position="130"/>
        <end position="165"/>
    </location>
</feature>
<dbReference type="InterPro" id="IPR001633">
    <property type="entry name" value="EAL_dom"/>
</dbReference>
<dbReference type="SUPFAM" id="SSF141868">
    <property type="entry name" value="EAL domain-like"/>
    <property type="match status" value="1"/>
</dbReference>
<dbReference type="Gene3D" id="3.30.70.270">
    <property type="match status" value="1"/>
</dbReference>
<dbReference type="InterPro" id="IPR043128">
    <property type="entry name" value="Rev_trsase/Diguanyl_cyclase"/>
</dbReference>
<evidence type="ECO:0000259" key="4">
    <source>
        <dbReference type="PROSITE" id="PS50883"/>
    </source>
</evidence>
<dbReference type="CDD" id="cd19920">
    <property type="entry name" value="REC_PA4781-like"/>
    <property type="match status" value="1"/>
</dbReference>
<dbReference type="Gene3D" id="3.20.20.450">
    <property type="entry name" value="EAL domain"/>
    <property type="match status" value="1"/>
</dbReference>
<dbReference type="EMBL" id="JAIHOM010000007">
    <property type="protein sequence ID" value="MCW6035102.1"/>
    <property type="molecule type" value="Genomic_DNA"/>
</dbReference>
<organism evidence="6 7">
    <name type="scientific">Spirulina subsalsa FACHB-351</name>
    <dbReference type="NCBI Taxonomy" id="234711"/>
    <lineage>
        <taxon>Bacteria</taxon>
        <taxon>Bacillati</taxon>
        <taxon>Cyanobacteriota</taxon>
        <taxon>Cyanophyceae</taxon>
        <taxon>Spirulinales</taxon>
        <taxon>Spirulinaceae</taxon>
        <taxon>Spirulina</taxon>
    </lineage>
</organism>
<dbReference type="SMART" id="SM00052">
    <property type="entry name" value="EAL"/>
    <property type="match status" value="1"/>
</dbReference>
<feature type="domain" description="Response regulatory" evidence="3">
    <location>
        <begin position="12"/>
        <end position="128"/>
    </location>
</feature>
<keyword evidence="1" id="KW-0597">Phosphoprotein</keyword>
<keyword evidence="7" id="KW-1185">Reference proteome</keyword>
<comment type="caution">
    <text evidence="6">The sequence shown here is derived from an EMBL/GenBank/DDBJ whole genome shotgun (WGS) entry which is preliminary data.</text>
</comment>
<dbReference type="PROSITE" id="PS50883">
    <property type="entry name" value="EAL"/>
    <property type="match status" value="1"/>
</dbReference>
<dbReference type="InterPro" id="IPR029787">
    <property type="entry name" value="Nucleotide_cyclase"/>
</dbReference>
<dbReference type="PROSITE" id="PS50887">
    <property type="entry name" value="GGDEF"/>
    <property type="match status" value="1"/>
</dbReference>
<reference evidence="6 7" key="1">
    <citation type="submission" date="2021-08" db="EMBL/GenBank/DDBJ databases">
        <title>Draft genome sequence of Spirulina subsalsa with high tolerance to salinity and hype-accumulation of phycocyanin.</title>
        <authorList>
            <person name="Pei H."/>
            <person name="Jiang L."/>
        </authorList>
    </citation>
    <scope>NUCLEOTIDE SEQUENCE [LARGE SCALE GENOMIC DNA]</scope>
    <source>
        <strain evidence="6 7">FACHB-351</strain>
    </source>
</reference>
<dbReference type="SUPFAM" id="SSF55073">
    <property type="entry name" value="Nucleotide cyclase"/>
    <property type="match status" value="1"/>
</dbReference>
<evidence type="ECO:0000256" key="1">
    <source>
        <dbReference type="PROSITE-ProRule" id="PRU00169"/>
    </source>
</evidence>
<feature type="domain" description="EAL" evidence="4">
    <location>
        <begin position="346"/>
        <end position="602"/>
    </location>
</feature>
<dbReference type="SMART" id="SM00267">
    <property type="entry name" value="GGDEF"/>
    <property type="match status" value="1"/>
</dbReference>
<evidence type="ECO:0000256" key="2">
    <source>
        <dbReference type="SAM" id="Coils"/>
    </source>
</evidence>